<feature type="region of interest" description="Disordered" evidence="1">
    <location>
        <begin position="675"/>
        <end position="706"/>
    </location>
</feature>
<evidence type="ECO:0000313" key="2">
    <source>
        <dbReference type="EMBL" id="CAE7175757.1"/>
    </source>
</evidence>
<dbReference type="AlphaFoldDB" id="A0A6S6W353"/>
<feature type="region of interest" description="Disordered" evidence="1">
    <location>
        <begin position="597"/>
        <end position="663"/>
    </location>
</feature>
<sequence length="756" mass="85079">MPPRSPSLSRTKLVRDVKSLWDRTKNYAGLKDALTLLNLSGFSELEEQFLATDAFLKPWSAFRDSVLLLHPDAMSQPTKVAKNQGDEGISRTDLLWFYTQFDEGVLRYDPRSDPSKREYTEDSSVWCVIDKSSWNLESYEKHLFAWMLQVFKVGKKRNPQGFHYFELRNVCTAWEAVLLPIVNAVRSSYSAKGKQHYGRLAVFIEARCPSGLAFPKGNVHIPASLLSPSPYRVISKPGETGDDMPTSQRRKASIGALTKEDYDEADKELRVVYPQYGGLVERPKYKVKMDEWLGEQLVRAERRKAAEALENTSHPRPAELFGRRDGNDNMSPIRNNKRQEQGGGESQIKRYSNSVRRSLSRSFPMISPPKEEAKEGPRNALYELRNLAEGSPPRTRVVLPSEIRRAEKLEAEKREAERREIEQREFEEGEAEGREIERHESTMSLESNHTTIVTPWPHQETNRSPSDQSTYSYIRHSNPFDLSDGLAALGMSYGDNQTVYSPMDQLSAVPKPLHREGQSKKEITSLSSIQEKNPLTDARAPSYEGNDWEGEISLTKLDTVRKNSTRSPEHIRSAYPHTRLPVPINPTPYAGNLRIASRHGNAPPSAFGSPGEPLPMPVPWPGAPLPPLPPKSPERMKSSKGYFNNSGPQQAKRNESERSVPRIVSKKNIRAALGGYSRDSSAEDLTLPPSIPMIQGPARAVSPGGTRLQTFNTNLFPRKEERKGTPVGAWVGTEKTRPTGPSYEMDVLGGEKYRES</sequence>
<reference evidence="2" key="1">
    <citation type="submission" date="2021-02" db="EMBL/GenBank/DDBJ databases">
        <authorList>
            <person name="Syme A R."/>
            <person name="Syme A R."/>
            <person name="Moolhuijzen P."/>
        </authorList>
    </citation>
    <scope>NUCLEOTIDE SEQUENCE</scope>
    <source>
        <strain evidence="2">W1-1</strain>
    </source>
</reference>
<dbReference type="EMBL" id="HG992981">
    <property type="protein sequence ID" value="CAE7175757.1"/>
    <property type="molecule type" value="Genomic_DNA"/>
</dbReference>
<name>A0A6S6W353_9PLEO</name>
<feature type="region of interest" description="Disordered" evidence="1">
    <location>
        <begin position="306"/>
        <end position="376"/>
    </location>
</feature>
<protein>
    <submittedName>
        <fullName evidence="2">Uncharacterized protein</fullName>
    </submittedName>
</protein>
<organism evidence="2 3">
    <name type="scientific">Pyrenophora teres f. teres</name>
    <dbReference type="NCBI Taxonomy" id="97479"/>
    <lineage>
        <taxon>Eukaryota</taxon>
        <taxon>Fungi</taxon>
        <taxon>Dikarya</taxon>
        <taxon>Ascomycota</taxon>
        <taxon>Pezizomycotina</taxon>
        <taxon>Dothideomycetes</taxon>
        <taxon>Pleosporomycetidae</taxon>
        <taxon>Pleosporales</taxon>
        <taxon>Pleosporineae</taxon>
        <taxon>Pleosporaceae</taxon>
        <taxon>Pyrenophora</taxon>
    </lineage>
</organism>
<proteinExistence type="predicted"/>
<feature type="region of interest" description="Disordered" evidence="1">
    <location>
        <begin position="420"/>
        <end position="448"/>
    </location>
</feature>
<gene>
    <name evidence="2" type="ORF">PTTW11_05872</name>
</gene>
<evidence type="ECO:0000256" key="1">
    <source>
        <dbReference type="SAM" id="MobiDB-lite"/>
    </source>
</evidence>
<feature type="compositionally biased region" description="Pro residues" evidence="1">
    <location>
        <begin position="612"/>
        <end position="631"/>
    </location>
</feature>
<feature type="region of interest" description="Disordered" evidence="1">
    <location>
        <begin position="718"/>
        <end position="756"/>
    </location>
</feature>
<feature type="compositionally biased region" description="Polar residues" evidence="1">
    <location>
        <begin position="641"/>
        <end position="651"/>
    </location>
</feature>
<feature type="compositionally biased region" description="Basic and acidic residues" evidence="1">
    <location>
        <begin position="420"/>
        <end position="441"/>
    </location>
</feature>
<feature type="compositionally biased region" description="Polar residues" evidence="1">
    <location>
        <begin position="349"/>
        <end position="361"/>
    </location>
</feature>
<evidence type="ECO:0000313" key="3">
    <source>
        <dbReference type="Proteomes" id="UP000472372"/>
    </source>
</evidence>
<dbReference type="Proteomes" id="UP000472372">
    <property type="component" value="Chromosome 5"/>
</dbReference>
<accession>A0A6S6W353</accession>